<dbReference type="PANTHER" id="PTHR11309:SF148">
    <property type="entry name" value="SECRETED FRIZZLED-RELATED PROTEIN 1"/>
    <property type="match status" value="1"/>
</dbReference>
<evidence type="ECO:0000256" key="4">
    <source>
        <dbReference type="SAM" id="MobiDB-lite"/>
    </source>
</evidence>
<evidence type="ECO:0000256" key="2">
    <source>
        <dbReference type="ARBA" id="ARBA00023157"/>
    </source>
</evidence>
<feature type="chain" id="PRO_5009318623" evidence="5">
    <location>
        <begin position="21"/>
        <end position="336"/>
    </location>
</feature>
<keyword evidence="2" id="KW-1015">Disulfide bond</keyword>
<dbReference type="GO" id="GO:0017147">
    <property type="term" value="F:Wnt-protein binding"/>
    <property type="evidence" value="ECO:0007669"/>
    <property type="project" value="TreeGrafter"/>
</dbReference>
<evidence type="ECO:0000259" key="6">
    <source>
        <dbReference type="PROSITE" id="PS50038"/>
    </source>
</evidence>
<feature type="region of interest" description="Disordered" evidence="4">
    <location>
        <begin position="193"/>
        <end position="230"/>
    </location>
</feature>
<dbReference type="InterPro" id="IPR036790">
    <property type="entry name" value="Frizzled_dom_sf"/>
</dbReference>
<organism evidence="7 8">
    <name type="scientific">Macrostomum lignano</name>
    <dbReference type="NCBI Taxonomy" id="282301"/>
    <lineage>
        <taxon>Eukaryota</taxon>
        <taxon>Metazoa</taxon>
        <taxon>Spiralia</taxon>
        <taxon>Lophotrochozoa</taxon>
        <taxon>Platyhelminthes</taxon>
        <taxon>Rhabditophora</taxon>
        <taxon>Macrostomorpha</taxon>
        <taxon>Macrostomida</taxon>
        <taxon>Macrostomidae</taxon>
        <taxon>Macrostomum</taxon>
    </lineage>
</organism>
<evidence type="ECO:0000256" key="5">
    <source>
        <dbReference type="SAM" id="SignalP"/>
    </source>
</evidence>
<feature type="signal peptide" evidence="5">
    <location>
        <begin position="1"/>
        <end position="20"/>
    </location>
</feature>
<dbReference type="SUPFAM" id="SSF63501">
    <property type="entry name" value="Frizzled cysteine-rich domain"/>
    <property type="match status" value="1"/>
</dbReference>
<dbReference type="GO" id="GO:0060070">
    <property type="term" value="P:canonical Wnt signaling pathway"/>
    <property type="evidence" value="ECO:0007669"/>
    <property type="project" value="TreeGrafter"/>
</dbReference>
<reference evidence="8" key="1">
    <citation type="submission" date="2016-11" db="UniProtKB">
        <authorList>
            <consortium name="WormBaseParasite"/>
        </authorList>
    </citation>
    <scope>IDENTIFICATION</scope>
</reference>
<evidence type="ECO:0000256" key="3">
    <source>
        <dbReference type="PROSITE-ProRule" id="PRU00090"/>
    </source>
</evidence>
<dbReference type="InterPro" id="IPR015526">
    <property type="entry name" value="Frizzled/SFRP"/>
</dbReference>
<dbReference type="GO" id="GO:0005615">
    <property type="term" value="C:extracellular space"/>
    <property type="evidence" value="ECO:0007669"/>
    <property type="project" value="TreeGrafter"/>
</dbReference>
<keyword evidence="7" id="KW-1185">Reference proteome</keyword>
<dbReference type="PANTHER" id="PTHR11309">
    <property type="entry name" value="FRIZZLED"/>
    <property type="match status" value="1"/>
</dbReference>
<evidence type="ECO:0000313" key="7">
    <source>
        <dbReference type="Proteomes" id="UP000095280"/>
    </source>
</evidence>
<accession>A0A1I8F9K3</accession>
<dbReference type="WBParaSite" id="maker-unitig_24423-snap-gene-0.2-mRNA-1">
    <property type="protein sequence ID" value="maker-unitig_24423-snap-gene-0.2-mRNA-1"/>
    <property type="gene ID" value="maker-unitig_24423-snap-gene-0.2"/>
</dbReference>
<name>A0A1I8F9K3_9PLAT</name>
<dbReference type="Proteomes" id="UP000095280">
    <property type="component" value="Unplaced"/>
</dbReference>
<dbReference type="Gene3D" id="1.10.2000.10">
    <property type="entry name" value="Frizzled cysteine-rich domain"/>
    <property type="match status" value="1"/>
</dbReference>
<comment type="caution">
    <text evidence="3">Lacks conserved residue(s) required for the propagation of feature annotation.</text>
</comment>
<sequence>MLRLPLLFCCSFFCWPPWRSLSSLRRLTSRRLPPPEWNLPQPGAAAWGSAVPAALLWAVLRHRLPGDVRLPNMLNHESAKEVEEQTKHWQALIRVLLCSIYAPVCIEHLLEKSIQPLPEPMRVCEVLLPGHFMEKFGFGWPDMLNCTQFPPENNLMCIKRSRYGRASMHVTTGAAGRQFQFKGPAEIFLGASRQLESSSAEEPPRPRRKRQRQRRDAGMFGMSEPTSKKREPWRFASAARGGQIATAALAADCPLLEAAAAHPKRRYLLMGSLAAGGDALDVKFMTEWNNRQPTFRRAAAAASAGTDGSAGTRAAASAAARASLLGLKTERRGDGG</sequence>
<evidence type="ECO:0000256" key="1">
    <source>
        <dbReference type="ARBA" id="ARBA00022473"/>
    </source>
</evidence>
<dbReference type="Pfam" id="PF01392">
    <property type="entry name" value="Fz"/>
    <property type="match status" value="1"/>
</dbReference>
<dbReference type="AlphaFoldDB" id="A0A1I8F9K3"/>
<protein>
    <submittedName>
        <fullName evidence="8">FZ domain-containing protein</fullName>
    </submittedName>
</protein>
<proteinExistence type="predicted"/>
<evidence type="ECO:0000313" key="8">
    <source>
        <dbReference type="WBParaSite" id="maker-unitig_24423-snap-gene-0.2-mRNA-1"/>
    </source>
</evidence>
<keyword evidence="1" id="KW-0217">Developmental protein</keyword>
<keyword evidence="5" id="KW-0732">Signal</keyword>
<dbReference type="SMART" id="SM00063">
    <property type="entry name" value="FRI"/>
    <property type="match status" value="1"/>
</dbReference>
<feature type="domain" description="FZ" evidence="6">
    <location>
        <begin position="93"/>
        <end position="160"/>
    </location>
</feature>
<dbReference type="GO" id="GO:0035567">
    <property type="term" value="P:non-canonical Wnt signaling pathway"/>
    <property type="evidence" value="ECO:0007669"/>
    <property type="project" value="TreeGrafter"/>
</dbReference>
<dbReference type="InterPro" id="IPR020067">
    <property type="entry name" value="Frizzled_dom"/>
</dbReference>
<dbReference type="PROSITE" id="PS50038">
    <property type="entry name" value="FZ"/>
    <property type="match status" value="1"/>
</dbReference>